<comment type="subcellular location">
    <subcellularLocation>
        <location evidence="1">Membrane</location>
        <topology evidence="1">Multi-pass membrane protein</topology>
    </subcellularLocation>
</comment>
<gene>
    <name evidence="7" type="ORF">H1D41_07455</name>
</gene>
<feature type="transmembrane region" description="Helical" evidence="6">
    <location>
        <begin position="333"/>
        <end position="351"/>
    </location>
</feature>
<dbReference type="SUPFAM" id="SSF56784">
    <property type="entry name" value="HAD-like"/>
    <property type="match status" value="1"/>
</dbReference>
<feature type="transmembrane region" description="Helical" evidence="6">
    <location>
        <begin position="284"/>
        <end position="301"/>
    </location>
</feature>
<keyword evidence="3 6" id="KW-0812">Transmembrane</keyword>
<organism evidence="7 8">
    <name type="scientific">Halocynthiibacter styelae</name>
    <dbReference type="NCBI Taxonomy" id="2761955"/>
    <lineage>
        <taxon>Bacteria</taxon>
        <taxon>Pseudomonadati</taxon>
        <taxon>Pseudomonadota</taxon>
        <taxon>Alphaproteobacteria</taxon>
        <taxon>Rhodobacterales</taxon>
        <taxon>Paracoccaceae</taxon>
        <taxon>Halocynthiibacter</taxon>
    </lineage>
</organism>
<accession>A0A8J7IIQ8</accession>
<comment type="caution">
    <text evidence="7">The sequence shown here is derived from an EMBL/GenBank/DDBJ whole genome shotgun (WGS) entry which is preliminary data.</text>
</comment>
<protein>
    <submittedName>
        <fullName evidence="7">UbiA family prenyltransferase</fullName>
    </submittedName>
</protein>
<feature type="transmembrane region" description="Helical" evidence="6">
    <location>
        <begin position="213"/>
        <end position="233"/>
    </location>
</feature>
<proteinExistence type="predicted"/>
<dbReference type="EMBL" id="JADCKQ010000004">
    <property type="protein sequence ID" value="MBI1493463.1"/>
    <property type="molecule type" value="Genomic_DNA"/>
</dbReference>
<dbReference type="AlphaFoldDB" id="A0A8J7IIQ8"/>
<name>A0A8J7IIQ8_9RHOB</name>
<sequence length="474" mass="52152">MADDKPLVLDIDGTFLKTDMLFECFWGALGKDPLSACRCAVANLTDRARLKRELAGIADLNVALLPVHPELKDYADQQRNAGREVLLVSASDQKLVSELAQHHGYSEHSRGSDGIANLKGEAKAEYLSQTYGEQGFDYAGDHAADRAVWAQADKALVVGDIEPTARPGQEVIRFAGGWSGRALLKAIRPHQWVKNVLLFLPILASHEFTLTNLLLLLLGIMAFSAAASSIYIVNDLLDLEADRQHVKKRFRPFAAGTVPIPVGMLAFVFLSCAALGIAALLGTGFLFTILIYMGLSLAYSLQLKRMRWVDIAALASLYTLRVVAGAAATGVEASLYMMVFIFPVFITLGCVKRMTELALATSDARLPGRGYGRADMGDLVNVSGLGMVFSLLIFFLYTRSDQAQMLYPTQWLLWLAMVPMSAWLLRMIRLGYHGKQDHDPIVFALKDKRGIGFLLITVSLIFYAAGLWQQWFGL</sequence>
<dbReference type="GO" id="GO:0016765">
    <property type="term" value="F:transferase activity, transferring alkyl or aryl (other than methyl) groups"/>
    <property type="evidence" value="ECO:0007669"/>
    <property type="project" value="InterPro"/>
</dbReference>
<evidence type="ECO:0000256" key="6">
    <source>
        <dbReference type="SAM" id="Phobius"/>
    </source>
</evidence>
<feature type="transmembrane region" description="Helical" evidence="6">
    <location>
        <begin position="379"/>
        <end position="399"/>
    </location>
</feature>
<evidence type="ECO:0000256" key="3">
    <source>
        <dbReference type="ARBA" id="ARBA00022692"/>
    </source>
</evidence>
<keyword evidence="8" id="KW-1185">Reference proteome</keyword>
<dbReference type="InterPro" id="IPR000537">
    <property type="entry name" value="UbiA_prenyltransferase"/>
</dbReference>
<dbReference type="Gene3D" id="1.10.357.140">
    <property type="entry name" value="UbiA prenyltransferase"/>
    <property type="match status" value="1"/>
</dbReference>
<feature type="transmembrane region" description="Helical" evidence="6">
    <location>
        <begin position="308"/>
        <end position="327"/>
    </location>
</feature>
<evidence type="ECO:0000313" key="8">
    <source>
        <dbReference type="Proteomes" id="UP000640583"/>
    </source>
</evidence>
<keyword evidence="5 6" id="KW-0472">Membrane</keyword>
<dbReference type="CDD" id="cd13963">
    <property type="entry name" value="PT_UbiA_2"/>
    <property type="match status" value="1"/>
</dbReference>
<dbReference type="Pfam" id="PF01040">
    <property type="entry name" value="UbiA"/>
    <property type="match status" value="1"/>
</dbReference>
<feature type="transmembrane region" description="Helical" evidence="6">
    <location>
        <begin position="450"/>
        <end position="471"/>
    </location>
</feature>
<evidence type="ECO:0000256" key="2">
    <source>
        <dbReference type="ARBA" id="ARBA00022475"/>
    </source>
</evidence>
<evidence type="ECO:0000256" key="1">
    <source>
        <dbReference type="ARBA" id="ARBA00004141"/>
    </source>
</evidence>
<dbReference type="InterPro" id="IPR044878">
    <property type="entry name" value="UbiA_sf"/>
</dbReference>
<evidence type="ECO:0000256" key="4">
    <source>
        <dbReference type="ARBA" id="ARBA00022989"/>
    </source>
</evidence>
<dbReference type="NCBIfam" id="NF006088">
    <property type="entry name" value="PRK08238.1"/>
    <property type="match status" value="1"/>
</dbReference>
<feature type="transmembrane region" description="Helical" evidence="6">
    <location>
        <begin position="411"/>
        <end position="429"/>
    </location>
</feature>
<keyword evidence="4 6" id="KW-1133">Transmembrane helix</keyword>
<dbReference type="InterPro" id="IPR023214">
    <property type="entry name" value="HAD_sf"/>
</dbReference>
<keyword evidence="2" id="KW-1003">Cell membrane</keyword>
<dbReference type="RefSeq" id="WP_228848295.1">
    <property type="nucleotide sequence ID" value="NZ_JADCKQ010000004.1"/>
</dbReference>
<dbReference type="GO" id="GO:0016020">
    <property type="term" value="C:membrane"/>
    <property type="evidence" value="ECO:0007669"/>
    <property type="project" value="UniProtKB-SubCell"/>
</dbReference>
<evidence type="ECO:0000256" key="5">
    <source>
        <dbReference type="ARBA" id="ARBA00023136"/>
    </source>
</evidence>
<dbReference type="InterPro" id="IPR036412">
    <property type="entry name" value="HAD-like_sf"/>
</dbReference>
<dbReference type="Gene3D" id="3.40.50.1000">
    <property type="entry name" value="HAD superfamily/HAD-like"/>
    <property type="match status" value="1"/>
</dbReference>
<dbReference type="Proteomes" id="UP000640583">
    <property type="component" value="Unassembled WGS sequence"/>
</dbReference>
<feature type="transmembrane region" description="Helical" evidence="6">
    <location>
        <begin position="253"/>
        <end position="278"/>
    </location>
</feature>
<reference evidence="7" key="1">
    <citation type="submission" date="2020-10" db="EMBL/GenBank/DDBJ databases">
        <title>Paenihalocynthiibacter styelae gen. nov., sp. nov., isolated from stalked sea squirt Styela clava.</title>
        <authorList>
            <person name="Kim Y.-O."/>
            <person name="Yoon J.-H."/>
        </authorList>
    </citation>
    <scope>NUCLEOTIDE SEQUENCE</scope>
    <source>
        <strain evidence="7">MYP1-1</strain>
    </source>
</reference>
<evidence type="ECO:0000313" key="7">
    <source>
        <dbReference type="EMBL" id="MBI1493463.1"/>
    </source>
</evidence>